<evidence type="ECO:0000313" key="2">
    <source>
        <dbReference type="EMBL" id="RDL41136.1"/>
    </source>
</evidence>
<feature type="region of interest" description="Disordered" evidence="1">
    <location>
        <begin position="117"/>
        <end position="198"/>
    </location>
</feature>
<accession>A0A370U031</accession>
<protein>
    <submittedName>
        <fullName evidence="2">Uncharacterized protein</fullName>
    </submittedName>
</protein>
<name>A0A370U031_9HELO</name>
<dbReference type="RefSeq" id="XP_031873792.1">
    <property type="nucleotide sequence ID" value="XM_032009738.1"/>
</dbReference>
<feature type="compositionally biased region" description="Basic and acidic residues" evidence="1">
    <location>
        <begin position="117"/>
        <end position="126"/>
    </location>
</feature>
<organism evidence="2 3">
    <name type="scientific">Venustampulla echinocandica</name>
    <dbReference type="NCBI Taxonomy" id="2656787"/>
    <lineage>
        <taxon>Eukaryota</taxon>
        <taxon>Fungi</taxon>
        <taxon>Dikarya</taxon>
        <taxon>Ascomycota</taxon>
        <taxon>Pezizomycotina</taxon>
        <taxon>Leotiomycetes</taxon>
        <taxon>Helotiales</taxon>
        <taxon>Pleuroascaceae</taxon>
        <taxon>Venustampulla</taxon>
    </lineage>
</organism>
<dbReference type="Proteomes" id="UP000254866">
    <property type="component" value="Unassembled WGS sequence"/>
</dbReference>
<evidence type="ECO:0000313" key="3">
    <source>
        <dbReference type="Proteomes" id="UP000254866"/>
    </source>
</evidence>
<feature type="compositionally biased region" description="Low complexity" evidence="1">
    <location>
        <begin position="153"/>
        <end position="177"/>
    </location>
</feature>
<reference evidence="2 3" key="1">
    <citation type="journal article" date="2018" name="IMA Fungus">
        <title>IMA Genome-F 9: Draft genome sequence of Annulohypoxylon stygium, Aspergillus mulundensis, Berkeleyomyces basicola (syn. Thielaviopsis basicola), Ceratocystis smalleyi, two Cercospora beticola strains, Coleophoma cylindrospora, Fusarium fracticaudum, Phialophora cf. hyalina, and Morchella septimelata.</title>
        <authorList>
            <person name="Wingfield B.D."/>
            <person name="Bills G.F."/>
            <person name="Dong Y."/>
            <person name="Huang W."/>
            <person name="Nel W.J."/>
            <person name="Swalarsk-Parry B.S."/>
            <person name="Vaghefi N."/>
            <person name="Wilken P.M."/>
            <person name="An Z."/>
            <person name="de Beer Z.W."/>
            <person name="De Vos L."/>
            <person name="Chen L."/>
            <person name="Duong T.A."/>
            <person name="Gao Y."/>
            <person name="Hammerbacher A."/>
            <person name="Kikkert J.R."/>
            <person name="Li Y."/>
            <person name="Li H."/>
            <person name="Li K."/>
            <person name="Li Q."/>
            <person name="Liu X."/>
            <person name="Ma X."/>
            <person name="Naidoo K."/>
            <person name="Pethybridge S.J."/>
            <person name="Sun J."/>
            <person name="Steenkamp E.T."/>
            <person name="van der Nest M.A."/>
            <person name="van Wyk S."/>
            <person name="Wingfield M.J."/>
            <person name="Xiong C."/>
            <person name="Yue Q."/>
            <person name="Zhang X."/>
        </authorList>
    </citation>
    <scope>NUCLEOTIDE SEQUENCE [LARGE SCALE GENOMIC DNA]</scope>
    <source>
        <strain evidence="2 3">BP 5553</strain>
    </source>
</reference>
<dbReference type="EMBL" id="NPIC01000001">
    <property type="protein sequence ID" value="RDL41136.1"/>
    <property type="molecule type" value="Genomic_DNA"/>
</dbReference>
<feature type="compositionally biased region" description="Polar residues" evidence="1">
    <location>
        <begin position="127"/>
        <end position="140"/>
    </location>
</feature>
<dbReference type="OrthoDB" id="4502478at2759"/>
<keyword evidence="3" id="KW-1185">Reference proteome</keyword>
<dbReference type="AlphaFoldDB" id="A0A370U031"/>
<sequence length="198" mass="22575">MSGKLLPLAMSQRKEELMTHLNLAPTTYSMMAKETDDVYKWLTQDKRHLKHNGKQQPPYDWSDINEKAKDEAMIHLSRSGNAHTSYYWNLAAPGDCPNWIARWFLYHKFRYRDGRNKNSAKTDGDQSSHWPMGTNNTSQPYPEAQMSHHTSNYTAYGSPSGTYGTSGTSTQGYMQGGESYLQCPPGSSKDYYDPVRDV</sequence>
<evidence type="ECO:0000256" key="1">
    <source>
        <dbReference type="SAM" id="MobiDB-lite"/>
    </source>
</evidence>
<comment type="caution">
    <text evidence="2">The sequence shown here is derived from an EMBL/GenBank/DDBJ whole genome shotgun (WGS) entry which is preliminary data.</text>
</comment>
<gene>
    <name evidence="2" type="ORF">BP5553_01115</name>
</gene>
<proteinExistence type="predicted"/>
<dbReference type="GeneID" id="43593964"/>